<evidence type="ECO:0000313" key="1">
    <source>
        <dbReference type="EMBL" id="GAA5012473.1"/>
    </source>
</evidence>
<organism evidence="1 2">
    <name type="scientific">Streptomyces hyderabadensis</name>
    <dbReference type="NCBI Taxonomy" id="598549"/>
    <lineage>
        <taxon>Bacteria</taxon>
        <taxon>Bacillati</taxon>
        <taxon>Actinomycetota</taxon>
        <taxon>Actinomycetes</taxon>
        <taxon>Kitasatosporales</taxon>
        <taxon>Streptomycetaceae</taxon>
        <taxon>Streptomyces</taxon>
    </lineage>
</organism>
<dbReference type="EMBL" id="BAABIV010000037">
    <property type="protein sequence ID" value="GAA5012473.1"/>
    <property type="molecule type" value="Genomic_DNA"/>
</dbReference>
<dbReference type="Proteomes" id="UP001500610">
    <property type="component" value="Unassembled WGS sequence"/>
</dbReference>
<protein>
    <submittedName>
        <fullName evidence="1">Uncharacterized protein</fullName>
    </submittedName>
</protein>
<name>A0ABP9IZ05_9ACTN</name>
<sequence length="85" mass="8505">MVVGGLAGLAVLFGFGASGEVGRGGTLGLALEPVQVAQHALVAAFPAEVLGGCEGGGEIASQACDVGRPRRAAGERRRPWSATCW</sequence>
<gene>
    <name evidence="1" type="ORF">GCM10023257_70010</name>
</gene>
<proteinExistence type="predicted"/>
<accession>A0ABP9IZ05</accession>
<comment type="caution">
    <text evidence="1">The sequence shown here is derived from an EMBL/GenBank/DDBJ whole genome shotgun (WGS) entry which is preliminary data.</text>
</comment>
<reference evidence="2" key="1">
    <citation type="journal article" date="2019" name="Int. J. Syst. Evol. Microbiol.">
        <title>The Global Catalogue of Microorganisms (GCM) 10K type strain sequencing project: providing services to taxonomists for standard genome sequencing and annotation.</title>
        <authorList>
            <consortium name="The Broad Institute Genomics Platform"/>
            <consortium name="The Broad Institute Genome Sequencing Center for Infectious Disease"/>
            <person name="Wu L."/>
            <person name="Ma J."/>
        </authorList>
    </citation>
    <scope>NUCLEOTIDE SEQUENCE [LARGE SCALE GENOMIC DNA]</scope>
    <source>
        <strain evidence="2">JCM 17657</strain>
    </source>
</reference>
<keyword evidence="2" id="KW-1185">Reference proteome</keyword>
<evidence type="ECO:0000313" key="2">
    <source>
        <dbReference type="Proteomes" id="UP001500610"/>
    </source>
</evidence>